<evidence type="ECO:0008006" key="8">
    <source>
        <dbReference type="Google" id="ProtNLM"/>
    </source>
</evidence>
<dbReference type="InterPro" id="IPR050614">
    <property type="entry name" value="Synaptic_Scaffolding_LAP-MAGUK"/>
</dbReference>
<dbReference type="AlphaFoldDB" id="A0A267FTQ4"/>
<comment type="caution">
    <text evidence="6">The sequence shown here is derived from an EMBL/GenBank/DDBJ whole genome shotgun (WGS) entry which is preliminary data.</text>
</comment>
<organism evidence="6 7">
    <name type="scientific">Macrostomum lignano</name>
    <dbReference type="NCBI Taxonomy" id="282301"/>
    <lineage>
        <taxon>Eukaryota</taxon>
        <taxon>Metazoa</taxon>
        <taxon>Spiralia</taxon>
        <taxon>Lophotrochozoa</taxon>
        <taxon>Platyhelminthes</taxon>
        <taxon>Rhabditophora</taxon>
        <taxon>Macrostomorpha</taxon>
        <taxon>Macrostomida</taxon>
        <taxon>Macrostomidae</taxon>
        <taxon>Macrostomum</taxon>
    </lineage>
</organism>
<dbReference type="GO" id="GO:0045197">
    <property type="term" value="P:establishment or maintenance of epithelial cell apical/basal polarity"/>
    <property type="evidence" value="ECO:0007669"/>
    <property type="project" value="TreeGrafter"/>
</dbReference>
<dbReference type="PANTHER" id="PTHR23119">
    <property type="entry name" value="DISCS LARGE"/>
    <property type="match status" value="1"/>
</dbReference>
<feature type="compositionally biased region" description="Pro residues" evidence="3">
    <location>
        <begin position="147"/>
        <end position="158"/>
    </location>
</feature>
<dbReference type="GO" id="GO:0097120">
    <property type="term" value="P:receptor localization to synapse"/>
    <property type="evidence" value="ECO:0007669"/>
    <property type="project" value="TreeGrafter"/>
</dbReference>
<dbReference type="InterPro" id="IPR036034">
    <property type="entry name" value="PDZ_sf"/>
</dbReference>
<dbReference type="Proteomes" id="UP000215902">
    <property type="component" value="Unassembled WGS sequence"/>
</dbReference>
<dbReference type="SUPFAM" id="SSF101288">
    <property type="entry name" value="L27 domain"/>
    <property type="match status" value="1"/>
</dbReference>
<dbReference type="Gene3D" id="1.10.287.470">
    <property type="entry name" value="Helix hairpin bin"/>
    <property type="match status" value="1"/>
</dbReference>
<protein>
    <recommendedName>
        <fullName evidence="8">PDZ domain-containing protein</fullName>
    </recommendedName>
</protein>
<dbReference type="InterPro" id="IPR001478">
    <property type="entry name" value="PDZ"/>
</dbReference>
<dbReference type="SMART" id="SM00228">
    <property type="entry name" value="PDZ"/>
    <property type="match status" value="2"/>
</dbReference>
<evidence type="ECO:0000259" key="5">
    <source>
        <dbReference type="PROSITE" id="PS51022"/>
    </source>
</evidence>
<dbReference type="EMBL" id="NIVC01000759">
    <property type="protein sequence ID" value="PAA77185.1"/>
    <property type="molecule type" value="Genomic_DNA"/>
</dbReference>
<keyword evidence="2" id="KW-0472">Membrane</keyword>
<evidence type="ECO:0000259" key="4">
    <source>
        <dbReference type="PROSITE" id="PS50106"/>
    </source>
</evidence>
<evidence type="ECO:0000256" key="3">
    <source>
        <dbReference type="SAM" id="MobiDB-lite"/>
    </source>
</evidence>
<dbReference type="InterPro" id="IPR015143">
    <property type="entry name" value="L27_1"/>
</dbReference>
<feature type="domain" description="PDZ" evidence="4">
    <location>
        <begin position="295"/>
        <end position="382"/>
    </location>
</feature>
<dbReference type="GO" id="GO:0030054">
    <property type="term" value="C:cell junction"/>
    <property type="evidence" value="ECO:0007669"/>
    <property type="project" value="TreeGrafter"/>
</dbReference>
<feature type="region of interest" description="Disordered" evidence="3">
    <location>
        <begin position="399"/>
        <end position="422"/>
    </location>
</feature>
<dbReference type="CDD" id="cd06724">
    <property type="entry name" value="PDZ2_Dlg1-2-4-like"/>
    <property type="match status" value="1"/>
</dbReference>
<dbReference type="PROSITE" id="PS51022">
    <property type="entry name" value="L27"/>
    <property type="match status" value="1"/>
</dbReference>
<dbReference type="InterPro" id="IPR004172">
    <property type="entry name" value="L27_dom"/>
</dbReference>
<feature type="domain" description="PDZ" evidence="4">
    <location>
        <begin position="178"/>
        <end position="266"/>
    </location>
</feature>
<feature type="compositionally biased region" description="Low complexity" evidence="3">
    <location>
        <begin position="159"/>
        <end position="175"/>
    </location>
</feature>
<dbReference type="PROSITE" id="PS50106">
    <property type="entry name" value="PDZ"/>
    <property type="match status" value="2"/>
</dbReference>
<dbReference type="InterPro" id="IPR036892">
    <property type="entry name" value="L27_dom_sf"/>
</dbReference>
<comment type="subcellular location">
    <subcellularLocation>
        <location evidence="1">Membrane</location>
    </subcellularLocation>
</comment>
<dbReference type="Gene3D" id="2.30.42.10">
    <property type="match status" value="2"/>
</dbReference>
<dbReference type="Pfam" id="PF09058">
    <property type="entry name" value="L27_1"/>
    <property type="match status" value="1"/>
</dbReference>
<proteinExistence type="predicted"/>
<dbReference type="PANTHER" id="PTHR23119:SF51">
    <property type="entry name" value="DISKS LARGE 1 TUMOR SUPPRESSOR PROTEIN"/>
    <property type="match status" value="1"/>
</dbReference>
<dbReference type="SMART" id="SM00569">
    <property type="entry name" value="L27"/>
    <property type="match status" value="1"/>
</dbReference>
<feature type="domain" description="L27" evidence="5">
    <location>
        <begin position="12"/>
        <end position="72"/>
    </location>
</feature>
<dbReference type="Pfam" id="PF00595">
    <property type="entry name" value="PDZ"/>
    <property type="match status" value="2"/>
</dbReference>
<reference evidence="6 7" key="1">
    <citation type="submission" date="2017-06" db="EMBL/GenBank/DDBJ databases">
        <title>A platform for efficient transgenesis in Macrostomum lignano, a flatworm model organism for stem cell research.</title>
        <authorList>
            <person name="Berezikov E."/>
        </authorList>
    </citation>
    <scope>NUCLEOTIDE SEQUENCE [LARGE SCALE GENOMIC DNA]</scope>
    <source>
        <strain evidence="6">DV1</strain>
        <tissue evidence="6">Whole organism</tissue>
    </source>
</reference>
<dbReference type="GO" id="GO:0098609">
    <property type="term" value="P:cell-cell adhesion"/>
    <property type="evidence" value="ECO:0007669"/>
    <property type="project" value="TreeGrafter"/>
</dbReference>
<feature type="region of interest" description="Disordered" evidence="3">
    <location>
        <begin position="130"/>
        <end position="176"/>
    </location>
</feature>
<dbReference type="OrthoDB" id="78824at2759"/>
<evidence type="ECO:0000313" key="7">
    <source>
        <dbReference type="Proteomes" id="UP000215902"/>
    </source>
</evidence>
<sequence length="527" mass="56676">MRDYYKLLQQLPILDATRALELLEEYHRQLNSPADIQLRSAIERVIKIFKSKLFNALLEIQEFYEATLLDDSKSTEQKTLETMKVAERWSNSQGLAGPGGLAAASLARLAQLQQQNHQFAAPTSERDFDQLADFSGSSSGGRNNGRPAPPTPPPPLPPSEDAASPSASSLAQPASTFEVTLERSGLGFGFSIAGGSDAPAPAAAAEDPRIRVTRLVPGGAAEGRLAVGDALLRVNGVDVSCVTHAEAVEALKLAGSRLRLLVLRGPAPTPPLPAAGAVLGAAASAIFGEHQQETRVLLNKTARGLGFSIAGGMHNEHLPGDSGIFITKLIEGGAAQLDGRIAVGDRLVSVNGASLRGVTHEEAVAALKRTGQEVLLSVVKPSPEQLAVLIGMEEEAEEAAAEAAAESSERHQQQQEQQQQQLLPTDTTALEFAPGCLRNACLCFYYQERSLKANIWYLSFIYAAARSQRQSWCHFDSPKILVTECKRSPVDQVKSLPPSRQRQSGLRSSIRRLSCLLHFAYRSRVES</sequence>
<evidence type="ECO:0000256" key="2">
    <source>
        <dbReference type="ARBA" id="ARBA00023136"/>
    </source>
</evidence>
<dbReference type="GO" id="GO:0016323">
    <property type="term" value="C:basolateral plasma membrane"/>
    <property type="evidence" value="ECO:0007669"/>
    <property type="project" value="TreeGrafter"/>
</dbReference>
<accession>A0A267FTQ4</accession>
<gene>
    <name evidence="6" type="ORF">BOX15_Mlig000031g2</name>
</gene>
<evidence type="ECO:0000313" key="6">
    <source>
        <dbReference type="EMBL" id="PAA77185.1"/>
    </source>
</evidence>
<dbReference type="SUPFAM" id="SSF50156">
    <property type="entry name" value="PDZ domain-like"/>
    <property type="match status" value="2"/>
</dbReference>
<keyword evidence="7" id="KW-1185">Reference proteome</keyword>
<dbReference type="STRING" id="282301.A0A267FTQ4"/>
<dbReference type="GO" id="GO:0043113">
    <property type="term" value="P:receptor clustering"/>
    <property type="evidence" value="ECO:0007669"/>
    <property type="project" value="TreeGrafter"/>
</dbReference>
<evidence type="ECO:0000256" key="1">
    <source>
        <dbReference type="ARBA" id="ARBA00004370"/>
    </source>
</evidence>
<name>A0A267FTQ4_9PLAT</name>
<dbReference type="GO" id="GO:0019901">
    <property type="term" value="F:protein kinase binding"/>
    <property type="evidence" value="ECO:0007669"/>
    <property type="project" value="TreeGrafter"/>
</dbReference>